<keyword evidence="4" id="KW-1003">Cell membrane</keyword>
<dbReference type="InterPro" id="IPR037682">
    <property type="entry name" value="TonB_C"/>
</dbReference>
<feature type="chain" id="PRO_5047135286" evidence="10">
    <location>
        <begin position="24"/>
        <end position="112"/>
    </location>
</feature>
<evidence type="ECO:0000256" key="10">
    <source>
        <dbReference type="SAM" id="SignalP"/>
    </source>
</evidence>
<evidence type="ECO:0000259" key="11">
    <source>
        <dbReference type="PROSITE" id="PS52015"/>
    </source>
</evidence>
<dbReference type="Proteomes" id="UP001202281">
    <property type="component" value="Unassembled WGS sequence"/>
</dbReference>
<feature type="signal peptide" evidence="10">
    <location>
        <begin position="1"/>
        <end position="23"/>
    </location>
</feature>
<dbReference type="InterPro" id="IPR051045">
    <property type="entry name" value="TonB-dependent_transducer"/>
</dbReference>
<proteinExistence type="inferred from homology"/>
<evidence type="ECO:0000256" key="8">
    <source>
        <dbReference type="ARBA" id="ARBA00022989"/>
    </source>
</evidence>
<evidence type="ECO:0000256" key="2">
    <source>
        <dbReference type="ARBA" id="ARBA00006555"/>
    </source>
</evidence>
<sequence length="112" mass="11802">MKTILKITAALSALALTVTPALADSWLNSVKRTVASKQSYPRTAQMRGEEGTAKVKIYITASGKIEKAELAESSGSRALDKEAVAMMSRVGSVPTPPAGTSSVVLPLTWKLI</sequence>
<feature type="domain" description="TonB C-terminal" evidence="11">
    <location>
        <begin position="25"/>
        <end position="112"/>
    </location>
</feature>
<evidence type="ECO:0000256" key="5">
    <source>
        <dbReference type="ARBA" id="ARBA00022519"/>
    </source>
</evidence>
<dbReference type="RefSeq" id="WP_243918487.1">
    <property type="nucleotide sequence ID" value="NZ_JALHLG010000005.1"/>
</dbReference>
<evidence type="ECO:0000256" key="3">
    <source>
        <dbReference type="ARBA" id="ARBA00022448"/>
    </source>
</evidence>
<dbReference type="Pfam" id="PF03544">
    <property type="entry name" value="TonB_C"/>
    <property type="match status" value="1"/>
</dbReference>
<comment type="similarity">
    <text evidence="2">Belongs to the TonB family.</text>
</comment>
<gene>
    <name evidence="12" type="ORF">MTR66_05245</name>
</gene>
<organism evidence="12 13">
    <name type="scientific">Novosphingobium beihaiensis</name>
    <dbReference type="NCBI Taxonomy" id="2930389"/>
    <lineage>
        <taxon>Bacteria</taxon>
        <taxon>Pseudomonadati</taxon>
        <taxon>Pseudomonadota</taxon>
        <taxon>Alphaproteobacteria</taxon>
        <taxon>Sphingomonadales</taxon>
        <taxon>Sphingomonadaceae</taxon>
        <taxon>Novosphingobium</taxon>
    </lineage>
</organism>
<name>A0ABT0BME2_9SPHN</name>
<keyword evidence="13" id="KW-1185">Reference proteome</keyword>
<comment type="caution">
    <text evidence="12">The sequence shown here is derived from an EMBL/GenBank/DDBJ whole genome shotgun (WGS) entry which is preliminary data.</text>
</comment>
<dbReference type="PANTHER" id="PTHR33446">
    <property type="entry name" value="PROTEIN TONB-RELATED"/>
    <property type="match status" value="1"/>
</dbReference>
<keyword evidence="3" id="KW-0813">Transport</keyword>
<reference evidence="12 13" key="1">
    <citation type="submission" date="2022-04" db="EMBL/GenBank/DDBJ databases">
        <title>Identification of a novel bacterium isolated from mangrove sediments.</title>
        <authorList>
            <person name="Pan X."/>
        </authorList>
    </citation>
    <scope>NUCLEOTIDE SEQUENCE [LARGE SCALE GENOMIC DNA]</scope>
    <source>
        <strain evidence="12 13">B2638</strain>
    </source>
</reference>
<dbReference type="Gene3D" id="3.30.1150.10">
    <property type="match status" value="1"/>
</dbReference>
<evidence type="ECO:0000256" key="1">
    <source>
        <dbReference type="ARBA" id="ARBA00004383"/>
    </source>
</evidence>
<evidence type="ECO:0000313" key="12">
    <source>
        <dbReference type="EMBL" id="MCJ2186221.1"/>
    </source>
</evidence>
<dbReference type="EMBL" id="JALHLG010000005">
    <property type="protein sequence ID" value="MCJ2186221.1"/>
    <property type="molecule type" value="Genomic_DNA"/>
</dbReference>
<keyword evidence="5" id="KW-0997">Cell inner membrane</keyword>
<comment type="subcellular location">
    <subcellularLocation>
        <location evidence="1">Cell inner membrane</location>
        <topology evidence="1">Single-pass membrane protein</topology>
        <orientation evidence="1">Periplasmic side</orientation>
    </subcellularLocation>
</comment>
<dbReference type="InterPro" id="IPR006260">
    <property type="entry name" value="TonB/TolA_C"/>
</dbReference>
<evidence type="ECO:0000256" key="7">
    <source>
        <dbReference type="ARBA" id="ARBA00022927"/>
    </source>
</evidence>
<keyword evidence="6" id="KW-0812">Transmembrane</keyword>
<keyword evidence="10" id="KW-0732">Signal</keyword>
<evidence type="ECO:0000256" key="6">
    <source>
        <dbReference type="ARBA" id="ARBA00022692"/>
    </source>
</evidence>
<protein>
    <submittedName>
        <fullName evidence="12">TonB family protein</fullName>
    </submittedName>
</protein>
<keyword evidence="7" id="KW-0653">Protein transport</keyword>
<evidence type="ECO:0000313" key="13">
    <source>
        <dbReference type="Proteomes" id="UP001202281"/>
    </source>
</evidence>
<accession>A0ABT0BME2</accession>
<evidence type="ECO:0000256" key="4">
    <source>
        <dbReference type="ARBA" id="ARBA00022475"/>
    </source>
</evidence>
<evidence type="ECO:0000256" key="9">
    <source>
        <dbReference type="ARBA" id="ARBA00023136"/>
    </source>
</evidence>
<dbReference type="NCBIfam" id="TIGR01352">
    <property type="entry name" value="tonB_Cterm"/>
    <property type="match status" value="1"/>
</dbReference>
<keyword evidence="8" id="KW-1133">Transmembrane helix</keyword>
<dbReference type="SUPFAM" id="SSF74653">
    <property type="entry name" value="TolA/TonB C-terminal domain"/>
    <property type="match status" value="1"/>
</dbReference>
<dbReference type="PROSITE" id="PS52015">
    <property type="entry name" value="TONB_CTD"/>
    <property type="match status" value="1"/>
</dbReference>
<keyword evidence="9" id="KW-0472">Membrane</keyword>
<dbReference type="PANTHER" id="PTHR33446:SF2">
    <property type="entry name" value="PROTEIN TONB"/>
    <property type="match status" value="1"/>
</dbReference>